<evidence type="ECO:0000313" key="1">
    <source>
        <dbReference type="EMBL" id="CDR35232.1"/>
    </source>
</evidence>
<protein>
    <submittedName>
        <fullName evidence="1">Uncharacterized protein</fullName>
    </submittedName>
</protein>
<dbReference type="EMBL" id="CCEJ010000015">
    <property type="protein sequence ID" value="CDR35232.1"/>
    <property type="molecule type" value="Genomic_DNA"/>
</dbReference>
<name>A0A090D0Z5_9BACT</name>
<accession>A0A090D0Z5</accession>
<dbReference type="STRING" id="1437425.CSEC_2426"/>
<reference evidence="1" key="1">
    <citation type="submission" date="2013-12" db="EMBL/GenBank/DDBJ databases">
        <authorList>
            <person name="Linke B."/>
        </authorList>
    </citation>
    <scope>NUCLEOTIDE SEQUENCE [LARGE SCALE GENOMIC DNA]</scope>
    <source>
        <strain evidence="1">CRIB-18</strain>
    </source>
</reference>
<dbReference type="Proteomes" id="UP000031552">
    <property type="component" value="Unassembled WGS sequence"/>
</dbReference>
<evidence type="ECO:0000313" key="2">
    <source>
        <dbReference type="Proteomes" id="UP000031552"/>
    </source>
</evidence>
<proteinExistence type="predicted"/>
<reference evidence="1" key="2">
    <citation type="submission" date="2014-09" db="EMBL/GenBank/DDBJ databases">
        <title>Criblamydia sequanensis harbors a mega-plasmid encoding arsenite resistance.</title>
        <authorList>
            <person name="Bertelli C."/>
            <person name="Goesmann A."/>
            <person name="Greub G."/>
        </authorList>
    </citation>
    <scope>NUCLEOTIDE SEQUENCE [LARGE SCALE GENOMIC DNA]</scope>
    <source>
        <strain evidence="1">CRIB-18</strain>
    </source>
</reference>
<gene>
    <name evidence="1" type="ORF">CSEC_2426</name>
</gene>
<comment type="caution">
    <text evidence="1">The sequence shown here is derived from an EMBL/GenBank/DDBJ whole genome shotgun (WGS) entry which is preliminary data.</text>
</comment>
<sequence length="131" mass="14968">MYSSDPLGVQKEVGLLGLLTINIMRDALEKQTVRKGLMLSFEKSSREIIVLGSSDLNPSIMLDILYNGSSWKYEGPYPHLQKEKSDKGDFKIKFSDLKPNQERCCGAIECLIDHINWEAARHNKRLLDQEK</sequence>
<dbReference type="AlphaFoldDB" id="A0A090D0Z5"/>
<organism evidence="1 2">
    <name type="scientific">Candidatus Criblamydia sequanensis CRIB-18</name>
    <dbReference type="NCBI Taxonomy" id="1437425"/>
    <lineage>
        <taxon>Bacteria</taxon>
        <taxon>Pseudomonadati</taxon>
        <taxon>Chlamydiota</taxon>
        <taxon>Chlamydiia</taxon>
        <taxon>Parachlamydiales</taxon>
        <taxon>Candidatus Criblamydiaceae</taxon>
        <taxon>Candidatus Criblamydia</taxon>
    </lineage>
</organism>
<keyword evidence="2" id="KW-1185">Reference proteome</keyword>
<dbReference type="RefSeq" id="WP_041018778.1">
    <property type="nucleotide sequence ID" value="NZ_CCEJ010000015.1"/>
</dbReference>